<protein>
    <submittedName>
        <fullName evidence="2">DUF4224 domain-containing protein</fullName>
    </submittedName>
</protein>
<accession>A0A1I7U2S6</accession>
<proteinExistence type="predicted"/>
<keyword evidence="1" id="KW-1185">Reference proteome</keyword>
<evidence type="ECO:0000313" key="2">
    <source>
        <dbReference type="WBParaSite" id="Csp11.Scaffold629.g14268.t1"/>
    </source>
</evidence>
<dbReference type="AlphaFoldDB" id="A0A1I7U2S6"/>
<dbReference type="WBParaSite" id="Csp11.Scaffold629.g14268.t1">
    <property type="protein sequence ID" value="Csp11.Scaffold629.g14268.t1"/>
    <property type="gene ID" value="Csp11.Scaffold629.g14268"/>
</dbReference>
<evidence type="ECO:0000313" key="1">
    <source>
        <dbReference type="Proteomes" id="UP000095282"/>
    </source>
</evidence>
<sequence length="74" mass="9019">MFTNFNRQSNMREFVTMRWNEKRRPREYVYKKGYSSVWEMPTDCAEFLDVERKTDGKIASFSITADDFTFLVWN</sequence>
<organism evidence="1 2">
    <name type="scientific">Caenorhabditis tropicalis</name>
    <dbReference type="NCBI Taxonomy" id="1561998"/>
    <lineage>
        <taxon>Eukaryota</taxon>
        <taxon>Metazoa</taxon>
        <taxon>Ecdysozoa</taxon>
        <taxon>Nematoda</taxon>
        <taxon>Chromadorea</taxon>
        <taxon>Rhabditida</taxon>
        <taxon>Rhabditina</taxon>
        <taxon>Rhabditomorpha</taxon>
        <taxon>Rhabditoidea</taxon>
        <taxon>Rhabditidae</taxon>
        <taxon>Peloderinae</taxon>
        <taxon>Caenorhabditis</taxon>
    </lineage>
</organism>
<reference evidence="2" key="1">
    <citation type="submission" date="2016-11" db="UniProtKB">
        <authorList>
            <consortium name="WormBaseParasite"/>
        </authorList>
    </citation>
    <scope>IDENTIFICATION</scope>
</reference>
<name>A0A1I7U2S6_9PELO</name>
<dbReference type="Proteomes" id="UP000095282">
    <property type="component" value="Unplaced"/>
</dbReference>